<dbReference type="AlphaFoldDB" id="A0A7M1XKB8"/>
<evidence type="ECO:0000313" key="2">
    <source>
        <dbReference type="Proteomes" id="UP000593591"/>
    </source>
</evidence>
<protein>
    <submittedName>
        <fullName evidence="1">Uncharacterized protein</fullName>
    </submittedName>
</protein>
<organism evidence="1 2">
    <name type="scientific">Treponema rectale</name>
    <dbReference type="NCBI Taxonomy" id="744512"/>
    <lineage>
        <taxon>Bacteria</taxon>
        <taxon>Pseudomonadati</taxon>
        <taxon>Spirochaetota</taxon>
        <taxon>Spirochaetia</taxon>
        <taxon>Spirochaetales</taxon>
        <taxon>Treponemataceae</taxon>
        <taxon>Treponema</taxon>
    </lineage>
</organism>
<evidence type="ECO:0000313" key="1">
    <source>
        <dbReference type="EMBL" id="QOS39241.1"/>
    </source>
</evidence>
<dbReference type="PROSITE" id="PS51257">
    <property type="entry name" value="PROKAR_LIPOPROTEIN"/>
    <property type="match status" value="1"/>
</dbReference>
<dbReference type="KEGG" id="trc:DYE49_01735"/>
<sequence length="125" mass="14209">MSFFKKLKASSLLLSIVTLTGCGEINLAELEGAWSNDVLFIESFGEYHDPSPKGWIIINDDKTNIVFTGRDTGWTCHEMNDEEKVGKALYSVTFRLDSDTLIAHFSYDFINKKKIDTNYTLEKTN</sequence>
<dbReference type="Proteomes" id="UP000593591">
    <property type="component" value="Chromosome"/>
</dbReference>
<name>A0A7M1XKB8_9SPIR</name>
<reference evidence="1 2" key="1">
    <citation type="submission" date="2018-08" db="EMBL/GenBank/DDBJ databases">
        <title>The first complete genome of Treponema rectale (CHPAT), a commensal spirochete of the bovine rectum.</title>
        <authorList>
            <person name="Staton G.J."/>
            <person name="Clegg S.R."/>
            <person name="Carter S.D."/>
            <person name="Radford A.D."/>
            <person name="Darby A."/>
            <person name="Hall N."/>
            <person name="Birtles R.J."/>
            <person name="Evans N.J."/>
        </authorList>
    </citation>
    <scope>NUCLEOTIDE SEQUENCE [LARGE SCALE GENOMIC DNA]</scope>
    <source>
        <strain evidence="1 2">CHPA</strain>
    </source>
</reference>
<proteinExistence type="predicted"/>
<gene>
    <name evidence="1" type="ORF">DYE49_01735</name>
</gene>
<accession>A0A7M1XKB8</accession>
<dbReference type="EMBL" id="CP031517">
    <property type="protein sequence ID" value="QOS39241.1"/>
    <property type="molecule type" value="Genomic_DNA"/>
</dbReference>